<accession>A0A543J3R0</accession>
<dbReference type="InterPro" id="IPR013320">
    <property type="entry name" value="ConA-like_dom_sf"/>
</dbReference>
<sequence length="205" mass="22075">MVTLIWMIEPAVLPAFPAPLRRLNEPAAWRIEGDDALVLSAGPRTDLFTDPGGPGRYANAPALLGRLDGDFTLSARITADLTATYDAGVLLLYADEDRWAKLCLELSPQGRPTIVSVVTRGVSDDCNSIPVDGGDVRLRISRLGPAYAFHAAVGSDFWHLIRYFALDGEPEVGFLAQSPTGSGCTVRFGEITYSPKLPSDIRSGE</sequence>
<dbReference type="AlphaFoldDB" id="A0A543J3R0"/>
<reference evidence="1 2" key="1">
    <citation type="submission" date="2019-06" db="EMBL/GenBank/DDBJ databases">
        <title>Sequencing the genomes of 1000 actinobacteria strains.</title>
        <authorList>
            <person name="Klenk H.-P."/>
        </authorList>
    </citation>
    <scope>NUCLEOTIDE SEQUENCE [LARGE SCALE GENOMIC DNA]</scope>
    <source>
        <strain evidence="1 2">DSM 43186</strain>
    </source>
</reference>
<dbReference type="PANTHER" id="PTHR35332:SF2">
    <property type="entry name" value="REGULATION OF ENOLASE PROTEIN 1"/>
    <property type="match status" value="1"/>
</dbReference>
<evidence type="ECO:0000313" key="2">
    <source>
        <dbReference type="Proteomes" id="UP000319213"/>
    </source>
</evidence>
<name>A0A543J3R0_9ACTN</name>
<keyword evidence="2" id="KW-1185">Reference proteome</keyword>
<dbReference type="InterPro" id="IPR009784">
    <property type="entry name" value="DUF1349"/>
</dbReference>
<protein>
    <recommendedName>
        <fullName evidence="3">DUF1349 domain-containing protein</fullName>
    </recommendedName>
</protein>
<comment type="caution">
    <text evidence="1">The sequence shown here is derived from an EMBL/GenBank/DDBJ whole genome shotgun (WGS) entry which is preliminary data.</text>
</comment>
<dbReference type="Proteomes" id="UP000319213">
    <property type="component" value="Unassembled WGS sequence"/>
</dbReference>
<organism evidence="1 2">
    <name type="scientific">Thermopolyspora flexuosa</name>
    <dbReference type="NCBI Taxonomy" id="103836"/>
    <lineage>
        <taxon>Bacteria</taxon>
        <taxon>Bacillati</taxon>
        <taxon>Actinomycetota</taxon>
        <taxon>Actinomycetes</taxon>
        <taxon>Streptosporangiales</taxon>
        <taxon>Streptosporangiaceae</taxon>
        <taxon>Thermopolyspora</taxon>
    </lineage>
</organism>
<evidence type="ECO:0000313" key="1">
    <source>
        <dbReference type="EMBL" id="TQM77454.1"/>
    </source>
</evidence>
<dbReference type="Gene3D" id="2.60.120.200">
    <property type="match status" value="1"/>
</dbReference>
<gene>
    <name evidence="1" type="ORF">FHX40_4218</name>
</gene>
<dbReference type="PANTHER" id="PTHR35332">
    <property type="entry name" value="REGULATION OF ENOLASE PROTEIN 1"/>
    <property type="match status" value="1"/>
</dbReference>
<dbReference type="SUPFAM" id="SSF49899">
    <property type="entry name" value="Concanavalin A-like lectins/glucanases"/>
    <property type="match status" value="1"/>
</dbReference>
<proteinExistence type="predicted"/>
<dbReference type="Pfam" id="PF07081">
    <property type="entry name" value="DUF1349"/>
    <property type="match status" value="1"/>
</dbReference>
<dbReference type="EMBL" id="VFPQ01000001">
    <property type="protein sequence ID" value="TQM77454.1"/>
    <property type="molecule type" value="Genomic_DNA"/>
</dbReference>
<evidence type="ECO:0008006" key="3">
    <source>
        <dbReference type="Google" id="ProtNLM"/>
    </source>
</evidence>